<reference evidence="2" key="2">
    <citation type="submission" date="2025-09" db="UniProtKB">
        <authorList>
            <consortium name="Ensembl"/>
        </authorList>
    </citation>
    <scope>IDENTIFICATION</scope>
</reference>
<feature type="region of interest" description="Disordered" evidence="1">
    <location>
        <begin position="75"/>
        <end position="94"/>
    </location>
</feature>
<feature type="compositionally biased region" description="Basic residues" evidence="1">
    <location>
        <begin position="81"/>
        <end position="94"/>
    </location>
</feature>
<sequence>MKRPFYPLTSMCSRVNTTGSLMKIRLDSLLIEAAMMSELTATDTLRPYASFAMRIVAFSVLRNWPRFLYRTKTSLATPTQTKKKKQRGKKGRDI</sequence>
<keyword evidence="3" id="KW-1185">Reference proteome</keyword>
<evidence type="ECO:0000256" key="1">
    <source>
        <dbReference type="SAM" id="MobiDB-lite"/>
    </source>
</evidence>
<evidence type="ECO:0000313" key="3">
    <source>
        <dbReference type="Proteomes" id="UP000694523"/>
    </source>
</evidence>
<evidence type="ECO:0000313" key="2">
    <source>
        <dbReference type="Ensembl" id="ENSNMLP00000022564.1"/>
    </source>
</evidence>
<reference evidence="2" key="1">
    <citation type="submission" date="2025-08" db="UniProtKB">
        <authorList>
            <consortium name="Ensembl"/>
        </authorList>
    </citation>
    <scope>IDENTIFICATION</scope>
</reference>
<protein>
    <submittedName>
        <fullName evidence="2">Uncharacterized protein</fullName>
    </submittedName>
</protein>
<name>A0A8C6WPS2_9GOBI</name>
<dbReference type="Ensembl" id="ENSNMLT00000025269.1">
    <property type="protein sequence ID" value="ENSNMLP00000022564.1"/>
    <property type="gene ID" value="ENSNMLG00000014578.1"/>
</dbReference>
<organism evidence="2 3">
    <name type="scientific">Neogobius melanostomus</name>
    <name type="common">round goby</name>
    <dbReference type="NCBI Taxonomy" id="47308"/>
    <lineage>
        <taxon>Eukaryota</taxon>
        <taxon>Metazoa</taxon>
        <taxon>Chordata</taxon>
        <taxon>Craniata</taxon>
        <taxon>Vertebrata</taxon>
        <taxon>Euteleostomi</taxon>
        <taxon>Actinopterygii</taxon>
        <taxon>Neopterygii</taxon>
        <taxon>Teleostei</taxon>
        <taxon>Neoteleostei</taxon>
        <taxon>Acanthomorphata</taxon>
        <taxon>Gobiaria</taxon>
        <taxon>Gobiiformes</taxon>
        <taxon>Gobioidei</taxon>
        <taxon>Gobiidae</taxon>
        <taxon>Benthophilinae</taxon>
        <taxon>Neogobiini</taxon>
        <taxon>Neogobius</taxon>
    </lineage>
</organism>
<proteinExistence type="predicted"/>
<dbReference type="AlphaFoldDB" id="A0A8C6WPS2"/>
<dbReference type="Proteomes" id="UP000694523">
    <property type="component" value="Unplaced"/>
</dbReference>
<accession>A0A8C6WPS2</accession>